<comment type="caution">
    <text evidence="1">The sequence shown here is derived from an EMBL/GenBank/DDBJ whole genome shotgun (WGS) entry which is preliminary data.</text>
</comment>
<gene>
    <name evidence="1" type="ORF">Cgig2_019218</name>
</gene>
<accession>A0A9Q1GJC4</accession>
<dbReference type="Proteomes" id="UP001153076">
    <property type="component" value="Unassembled WGS sequence"/>
</dbReference>
<organism evidence="1 2">
    <name type="scientific">Carnegiea gigantea</name>
    <dbReference type="NCBI Taxonomy" id="171969"/>
    <lineage>
        <taxon>Eukaryota</taxon>
        <taxon>Viridiplantae</taxon>
        <taxon>Streptophyta</taxon>
        <taxon>Embryophyta</taxon>
        <taxon>Tracheophyta</taxon>
        <taxon>Spermatophyta</taxon>
        <taxon>Magnoliopsida</taxon>
        <taxon>eudicotyledons</taxon>
        <taxon>Gunneridae</taxon>
        <taxon>Pentapetalae</taxon>
        <taxon>Caryophyllales</taxon>
        <taxon>Cactineae</taxon>
        <taxon>Cactaceae</taxon>
        <taxon>Cactoideae</taxon>
        <taxon>Echinocereeae</taxon>
        <taxon>Carnegiea</taxon>
    </lineage>
</organism>
<proteinExistence type="predicted"/>
<protein>
    <submittedName>
        <fullName evidence="1">Uncharacterized protein</fullName>
    </submittedName>
</protein>
<sequence>MDGPGATVHRCTVVIGVPPMAFPHSLDRKTMSEYVTHHFAWDRRGIAFPPSPLPKDFQTLCPGFELAMAEQAAEYYELSELPQLIFYAMLLSEVERLGVLQGQDDLGENSGAGQQEESSDTRVFIFPGQAVGNIGRASGIRISPVSMAFPLIYNTREMADNVRESFIWRWRSASRLPRPFPEDLHFLFPCFSLSKAEGAAADFKLPDIVQATFYVMLLNEAVEMGVVHDFTAESMKSSFIGLRWLTFGVWIDCVHYALRGVQLH</sequence>
<reference evidence="1" key="1">
    <citation type="submission" date="2022-04" db="EMBL/GenBank/DDBJ databases">
        <title>Carnegiea gigantea Genome sequencing and assembly v2.</title>
        <authorList>
            <person name="Copetti D."/>
            <person name="Sanderson M.J."/>
            <person name="Burquez A."/>
            <person name="Wojciechowski M.F."/>
        </authorList>
    </citation>
    <scope>NUCLEOTIDE SEQUENCE</scope>
    <source>
        <strain evidence="1">SGP5-SGP5p</strain>
        <tissue evidence="1">Aerial part</tissue>
    </source>
</reference>
<dbReference type="EMBL" id="JAKOGI010002614">
    <property type="protein sequence ID" value="KAJ8421645.1"/>
    <property type="molecule type" value="Genomic_DNA"/>
</dbReference>
<keyword evidence="2" id="KW-1185">Reference proteome</keyword>
<name>A0A9Q1GJC4_9CARY</name>
<dbReference type="AlphaFoldDB" id="A0A9Q1GJC4"/>
<evidence type="ECO:0000313" key="1">
    <source>
        <dbReference type="EMBL" id="KAJ8421645.1"/>
    </source>
</evidence>
<evidence type="ECO:0000313" key="2">
    <source>
        <dbReference type="Proteomes" id="UP001153076"/>
    </source>
</evidence>